<organism evidence="9 10">
    <name type="scientific">Willisornis vidua</name>
    <name type="common">Xingu scale-backed antbird</name>
    <dbReference type="NCBI Taxonomy" id="1566151"/>
    <lineage>
        <taxon>Eukaryota</taxon>
        <taxon>Metazoa</taxon>
        <taxon>Chordata</taxon>
        <taxon>Craniata</taxon>
        <taxon>Vertebrata</taxon>
        <taxon>Euteleostomi</taxon>
        <taxon>Archelosauria</taxon>
        <taxon>Archosauria</taxon>
        <taxon>Dinosauria</taxon>
        <taxon>Saurischia</taxon>
        <taxon>Theropoda</taxon>
        <taxon>Coelurosauria</taxon>
        <taxon>Aves</taxon>
        <taxon>Neognathae</taxon>
        <taxon>Neoaves</taxon>
        <taxon>Telluraves</taxon>
        <taxon>Australaves</taxon>
        <taxon>Passeriformes</taxon>
        <taxon>Thamnophilidae</taxon>
        <taxon>Willisornis</taxon>
    </lineage>
</organism>
<dbReference type="InterPro" id="IPR002126">
    <property type="entry name" value="Cadherin-like_dom"/>
</dbReference>
<evidence type="ECO:0000259" key="8">
    <source>
        <dbReference type="PROSITE" id="PS50268"/>
    </source>
</evidence>
<reference evidence="9" key="1">
    <citation type="submission" date="2019-10" db="EMBL/GenBank/DDBJ databases">
        <authorList>
            <person name="Soares A.E.R."/>
            <person name="Aleixo A."/>
            <person name="Schneider P."/>
            <person name="Miyaki C.Y."/>
            <person name="Schneider M.P."/>
            <person name="Mello C."/>
            <person name="Vasconcelos A.T.R."/>
        </authorList>
    </citation>
    <scope>NUCLEOTIDE SEQUENCE</scope>
    <source>
        <tissue evidence="9">Muscle</tissue>
    </source>
</reference>
<dbReference type="PROSITE" id="PS00232">
    <property type="entry name" value="CADHERIN_1"/>
    <property type="match status" value="1"/>
</dbReference>
<dbReference type="PANTHER" id="PTHR24026">
    <property type="entry name" value="FAT ATYPICAL CADHERIN-RELATED"/>
    <property type="match status" value="1"/>
</dbReference>
<dbReference type="SUPFAM" id="SSF49313">
    <property type="entry name" value="Cadherin-like"/>
    <property type="match status" value="2"/>
</dbReference>
<keyword evidence="2" id="KW-0812">Transmembrane</keyword>
<feature type="domain" description="Cadherin" evidence="8">
    <location>
        <begin position="39"/>
        <end position="90"/>
    </location>
</feature>
<evidence type="ECO:0000256" key="4">
    <source>
        <dbReference type="ARBA" id="ARBA00022837"/>
    </source>
</evidence>
<proteinExistence type="predicted"/>
<sequence>MHREMWESQKCCAGKKCALCGRGMSLDRLVCSAVLLATTGVIYTADILDRETTKSYWLTVYATDHGVVPLYTTIEVYIEVEDVNDNAPLTSEPIYYPYVKENSGKDVSVIQIQAQDPDSSTNEKLTYRITSGNPQNFFVIDTKTVEYHARADQICTSVPHLLNEVDKEIAPADVT</sequence>
<evidence type="ECO:0000256" key="1">
    <source>
        <dbReference type="ARBA" id="ARBA00004370"/>
    </source>
</evidence>
<evidence type="ECO:0000313" key="9">
    <source>
        <dbReference type="EMBL" id="KAJ7419436.1"/>
    </source>
</evidence>
<keyword evidence="3" id="KW-0677">Repeat</keyword>
<dbReference type="SMART" id="SM00112">
    <property type="entry name" value="CA"/>
    <property type="match status" value="1"/>
</dbReference>
<dbReference type="EMBL" id="WHWB01033500">
    <property type="protein sequence ID" value="KAJ7419436.1"/>
    <property type="molecule type" value="Genomic_DNA"/>
</dbReference>
<comment type="subcellular location">
    <subcellularLocation>
        <location evidence="1">Membrane</location>
    </subcellularLocation>
</comment>
<evidence type="ECO:0000256" key="5">
    <source>
        <dbReference type="ARBA" id="ARBA00022989"/>
    </source>
</evidence>
<dbReference type="Proteomes" id="UP001145742">
    <property type="component" value="Unassembled WGS sequence"/>
</dbReference>
<protein>
    <submittedName>
        <fullName evidence="9">Protocadherin Fat 3</fullName>
    </submittedName>
</protein>
<gene>
    <name evidence="9" type="ORF">WISP_53980</name>
</gene>
<accession>A0ABQ9DDC5</accession>
<evidence type="ECO:0000256" key="6">
    <source>
        <dbReference type="ARBA" id="ARBA00023136"/>
    </source>
</evidence>
<evidence type="ECO:0000256" key="2">
    <source>
        <dbReference type="ARBA" id="ARBA00022692"/>
    </source>
</evidence>
<keyword evidence="5" id="KW-1133">Transmembrane helix</keyword>
<evidence type="ECO:0000256" key="7">
    <source>
        <dbReference type="PROSITE-ProRule" id="PRU00043"/>
    </source>
</evidence>
<evidence type="ECO:0000313" key="10">
    <source>
        <dbReference type="Proteomes" id="UP001145742"/>
    </source>
</evidence>
<evidence type="ECO:0000256" key="3">
    <source>
        <dbReference type="ARBA" id="ARBA00022737"/>
    </source>
</evidence>
<dbReference type="Pfam" id="PF00028">
    <property type="entry name" value="Cadherin"/>
    <property type="match status" value="2"/>
</dbReference>
<dbReference type="PANTHER" id="PTHR24026:SF49">
    <property type="entry name" value="PROTOCADHERIN FAT 3"/>
    <property type="match status" value="1"/>
</dbReference>
<feature type="domain" description="Cadherin" evidence="8">
    <location>
        <begin position="91"/>
        <end position="168"/>
    </location>
</feature>
<dbReference type="PRINTS" id="PR00205">
    <property type="entry name" value="CADHERIN"/>
</dbReference>
<dbReference type="InterPro" id="IPR015919">
    <property type="entry name" value="Cadherin-like_sf"/>
</dbReference>
<comment type="caution">
    <text evidence="9">The sequence shown here is derived from an EMBL/GenBank/DDBJ whole genome shotgun (WGS) entry which is preliminary data.</text>
</comment>
<keyword evidence="4 7" id="KW-0106">Calcium</keyword>
<dbReference type="CDD" id="cd11304">
    <property type="entry name" value="Cadherin_repeat"/>
    <property type="match status" value="2"/>
</dbReference>
<dbReference type="Gene3D" id="2.60.40.60">
    <property type="entry name" value="Cadherins"/>
    <property type="match status" value="2"/>
</dbReference>
<dbReference type="InterPro" id="IPR020894">
    <property type="entry name" value="Cadherin_CS"/>
</dbReference>
<keyword evidence="6" id="KW-0472">Membrane</keyword>
<name>A0ABQ9DDC5_9PASS</name>
<dbReference type="PROSITE" id="PS50268">
    <property type="entry name" value="CADHERIN_2"/>
    <property type="match status" value="2"/>
</dbReference>
<keyword evidence="10" id="KW-1185">Reference proteome</keyword>